<dbReference type="InterPro" id="IPR038488">
    <property type="entry name" value="Integrase_DNA-bd_sf"/>
</dbReference>
<dbReference type="InterPro" id="IPR025166">
    <property type="entry name" value="Integrase_DNA_bind_dom"/>
</dbReference>
<accession>B1T8T4</accession>
<dbReference type="Gene3D" id="3.30.160.390">
    <property type="entry name" value="Integrase, DNA-binding domain"/>
    <property type="match status" value="1"/>
</dbReference>
<evidence type="ECO:0000313" key="3">
    <source>
        <dbReference type="Proteomes" id="UP000004814"/>
    </source>
</evidence>
<protein>
    <recommendedName>
        <fullName evidence="1">Integrase DNA-binding domain-containing protein</fullName>
    </recommendedName>
</protein>
<dbReference type="Pfam" id="PF13356">
    <property type="entry name" value="Arm-DNA-bind_3"/>
    <property type="match status" value="1"/>
</dbReference>
<sequence>MIGEYPTVSLQDARVARDDARELVKKGLHPSHARQEVLLTCLISSGHFNLWEWPRLLQLNNTAA</sequence>
<dbReference type="Proteomes" id="UP000004814">
    <property type="component" value="Unassembled WGS sequence"/>
</dbReference>
<gene>
    <name evidence="2" type="ORF">BamMEX5DRAFT_4200</name>
</gene>
<organism evidence="2 3">
    <name type="scientific">Burkholderia ambifaria MEX-5</name>
    <dbReference type="NCBI Taxonomy" id="396597"/>
    <lineage>
        <taxon>Bacteria</taxon>
        <taxon>Pseudomonadati</taxon>
        <taxon>Pseudomonadota</taxon>
        <taxon>Betaproteobacteria</taxon>
        <taxon>Burkholderiales</taxon>
        <taxon>Burkholderiaceae</taxon>
        <taxon>Burkholderia</taxon>
        <taxon>Burkholderia cepacia complex</taxon>
    </lineage>
</organism>
<dbReference type="EMBL" id="ABLK01000151">
    <property type="protein sequence ID" value="EDT40020.1"/>
    <property type="molecule type" value="Genomic_DNA"/>
</dbReference>
<dbReference type="AlphaFoldDB" id="B1T8T4"/>
<evidence type="ECO:0000313" key="2">
    <source>
        <dbReference type="EMBL" id="EDT40020.1"/>
    </source>
</evidence>
<feature type="domain" description="Integrase DNA-binding" evidence="1">
    <location>
        <begin position="2"/>
        <end position="36"/>
    </location>
</feature>
<evidence type="ECO:0000259" key="1">
    <source>
        <dbReference type="Pfam" id="PF13356"/>
    </source>
</evidence>
<reference evidence="2 3" key="1">
    <citation type="submission" date="2008-03" db="EMBL/GenBank/DDBJ databases">
        <title>Sequencing of the draft genome and assembly of Burkholderia ambifaria MEX-5.</title>
        <authorList>
            <consortium name="US DOE Joint Genome Institute (JGI-PGF)"/>
            <person name="Copeland A."/>
            <person name="Lucas S."/>
            <person name="Lapidus A."/>
            <person name="Glavina del Rio T."/>
            <person name="Dalin E."/>
            <person name="Tice H."/>
            <person name="Bruce D."/>
            <person name="Goodwin L."/>
            <person name="Pitluck S."/>
            <person name="Larimer F."/>
            <person name="Land M.L."/>
            <person name="Hauser L."/>
            <person name="Tiedje J."/>
            <person name="Richardson P."/>
        </authorList>
    </citation>
    <scope>NUCLEOTIDE SEQUENCE [LARGE SCALE GENOMIC DNA]</scope>
    <source>
        <strain evidence="2 3">MEX-5</strain>
    </source>
</reference>
<proteinExistence type="predicted"/>
<name>B1T8T4_9BURK</name>
<comment type="caution">
    <text evidence="2">The sequence shown here is derived from an EMBL/GenBank/DDBJ whole genome shotgun (WGS) entry which is preliminary data.</text>
</comment>